<reference evidence="7 8" key="1">
    <citation type="journal article" date="2016" name="Environ. Microbiol.">
        <title>Genomic resolution of a cold subsurface aquifer community provides metabolic insights for novel microbes adapted to high CO concentrations.</title>
        <authorList>
            <person name="Probst A.J."/>
            <person name="Castelle C.J."/>
            <person name="Singh A."/>
            <person name="Brown C.T."/>
            <person name="Anantharaman K."/>
            <person name="Sharon I."/>
            <person name="Hug L.A."/>
            <person name="Burstein D."/>
            <person name="Emerson J.B."/>
            <person name="Thomas B.C."/>
            <person name="Banfield J.F."/>
        </authorList>
    </citation>
    <scope>NUCLEOTIDE SEQUENCE [LARGE SCALE GENOMIC DNA]</scope>
    <source>
        <strain evidence="7">CG2_30_33_13</strain>
    </source>
</reference>
<dbReference type="GO" id="GO:0140359">
    <property type="term" value="F:ABC-type transporter activity"/>
    <property type="evidence" value="ECO:0007669"/>
    <property type="project" value="InterPro"/>
</dbReference>
<feature type="transmembrane region" description="Helical" evidence="5">
    <location>
        <begin position="232"/>
        <end position="260"/>
    </location>
</feature>
<dbReference type="PANTHER" id="PTHR43471:SF3">
    <property type="entry name" value="ABC TRANSPORTER PERMEASE PROTEIN NATB"/>
    <property type="match status" value="1"/>
</dbReference>
<dbReference type="AlphaFoldDB" id="A0A1J5GRU5"/>
<organism evidence="7 8">
    <name type="scientific">Candidatus Infernicultor aquiphilus</name>
    <dbReference type="NCBI Taxonomy" id="1805029"/>
    <lineage>
        <taxon>Bacteria</taxon>
        <taxon>Pseudomonadati</taxon>
        <taxon>Atribacterota</taxon>
        <taxon>Candidatus Phoenicimicrobiia</taxon>
        <taxon>Candidatus Pheonicimicrobiales</taxon>
        <taxon>Candidatus Phoenicimicrobiaceae</taxon>
        <taxon>Candidatus Infernicultor</taxon>
    </lineage>
</organism>
<evidence type="ECO:0000256" key="2">
    <source>
        <dbReference type="ARBA" id="ARBA00022692"/>
    </source>
</evidence>
<dbReference type="GO" id="GO:0016020">
    <property type="term" value="C:membrane"/>
    <property type="evidence" value="ECO:0007669"/>
    <property type="project" value="UniProtKB-SubCell"/>
</dbReference>
<feature type="transmembrane region" description="Helical" evidence="5">
    <location>
        <begin position="189"/>
        <end position="211"/>
    </location>
</feature>
<feature type="transmembrane region" description="Helical" evidence="5">
    <location>
        <begin position="24"/>
        <end position="45"/>
    </location>
</feature>
<dbReference type="PANTHER" id="PTHR43471">
    <property type="entry name" value="ABC TRANSPORTER PERMEASE"/>
    <property type="match status" value="1"/>
</dbReference>
<dbReference type="Gene3D" id="3.40.1710.10">
    <property type="entry name" value="abc type-2 transporter like domain"/>
    <property type="match status" value="1"/>
</dbReference>
<feature type="transmembrane region" description="Helical" evidence="5">
    <location>
        <begin position="280"/>
        <end position="306"/>
    </location>
</feature>
<gene>
    <name evidence="7" type="ORF">AUK42_03525</name>
</gene>
<keyword evidence="4 5" id="KW-0472">Membrane</keyword>
<dbReference type="STRING" id="1805029.AUK42_03525"/>
<evidence type="ECO:0000256" key="4">
    <source>
        <dbReference type="ARBA" id="ARBA00023136"/>
    </source>
</evidence>
<sequence length="397" mass="44178">MNWKNIKLIFIKELVGTVRDKRTIIAMIIIPLIFYPILFMGIGYFNQMGNEKSEEAISKIIITGAEFSPPLLKYFQNNPKIEILSMQNNPLLKLQKGEIQLILIVPSDFKDRIEEGESGPLILKYDATETKSRIAQKRINQAIAEYEKEIISQRLSMMHLKEEFIRPLILQTENVASPQKVTGSLLGVLLPYLIVILIFVGAMHTAVDITAGEKERGTITTLLVSQINRLEIVLGKCFAVMLISFISMVLGLIGLTLAFLSGTSIMGGIEGVEFGISFSTIFLLFLVLLPLVGLASAVLIMVGIFARNIKEASSYITPIYMLTIFLGVISISQGIELSGKMFLVPVLNSSFVFKEILMGKIYWSHIITTFSANMVIATLALLGATRLFTKEEVLFRS</sequence>
<comment type="subcellular location">
    <subcellularLocation>
        <location evidence="1">Membrane</location>
        <topology evidence="1">Multi-pass membrane protein</topology>
    </subcellularLocation>
</comment>
<keyword evidence="3 5" id="KW-1133">Transmembrane helix</keyword>
<evidence type="ECO:0000256" key="1">
    <source>
        <dbReference type="ARBA" id="ARBA00004141"/>
    </source>
</evidence>
<proteinExistence type="predicted"/>
<accession>A0A1J5GRU5</accession>
<evidence type="ECO:0000313" key="8">
    <source>
        <dbReference type="Proteomes" id="UP000182763"/>
    </source>
</evidence>
<dbReference type="InterPro" id="IPR013525">
    <property type="entry name" value="ABC2_TM"/>
</dbReference>
<keyword evidence="2 5" id="KW-0812">Transmembrane</keyword>
<dbReference type="EMBL" id="MNYY01000069">
    <property type="protein sequence ID" value="OIP71351.1"/>
    <property type="molecule type" value="Genomic_DNA"/>
</dbReference>
<protein>
    <recommendedName>
        <fullName evidence="6">ABC-2 type transporter transmembrane domain-containing protein</fullName>
    </recommendedName>
</protein>
<dbReference type="Proteomes" id="UP000182763">
    <property type="component" value="Unassembled WGS sequence"/>
</dbReference>
<comment type="caution">
    <text evidence="7">The sequence shown here is derived from an EMBL/GenBank/DDBJ whole genome shotgun (WGS) entry which is preliminary data.</text>
</comment>
<evidence type="ECO:0000313" key="7">
    <source>
        <dbReference type="EMBL" id="OIP71351.1"/>
    </source>
</evidence>
<evidence type="ECO:0000259" key="6">
    <source>
        <dbReference type="Pfam" id="PF12698"/>
    </source>
</evidence>
<feature type="transmembrane region" description="Helical" evidence="5">
    <location>
        <begin position="318"/>
        <end position="335"/>
    </location>
</feature>
<feature type="domain" description="ABC-2 type transporter transmembrane" evidence="6">
    <location>
        <begin position="21"/>
        <end position="382"/>
    </location>
</feature>
<evidence type="ECO:0000256" key="5">
    <source>
        <dbReference type="SAM" id="Phobius"/>
    </source>
</evidence>
<name>A0A1J5GRU5_9BACT</name>
<feature type="transmembrane region" description="Helical" evidence="5">
    <location>
        <begin position="361"/>
        <end position="382"/>
    </location>
</feature>
<evidence type="ECO:0000256" key="3">
    <source>
        <dbReference type="ARBA" id="ARBA00022989"/>
    </source>
</evidence>
<dbReference type="Pfam" id="PF12698">
    <property type="entry name" value="ABC2_membrane_3"/>
    <property type="match status" value="1"/>
</dbReference>